<keyword evidence="1" id="KW-0343">GTPase activation</keyword>
<evidence type="ECO:0000256" key="2">
    <source>
        <dbReference type="SAM" id="MobiDB-lite"/>
    </source>
</evidence>
<dbReference type="SUPFAM" id="SSF47923">
    <property type="entry name" value="Ypt/Rab-GAP domain of gyp1p"/>
    <property type="match status" value="2"/>
</dbReference>
<name>A0A226F1M9_FOLCA</name>
<dbReference type="SMART" id="SM00164">
    <property type="entry name" value="TBC"/>
    <property type="match status" value="1"/>
</dbReference>
<keyword evidence="5" id="KW-1185">Reference proteome</keyword>
<comment type="caution">
    <text evidence="4">The sequence shown here is derived from an EMBL/GenBank/DDBJ whole genome shotgun (WGS) entry which is preliminary data.</text>
</comment>
<dbReference type="InterPro" id="IPR000195">
    <property type="entry name" value="Rab-GAP-TBC_dom"/>
</dbReference>
<protein>
    <submittedName>
        <fullName evidence="4">GTPase-activating protein GYP7</fullName>
    </submittedName>
</protein>
<proteinExistence type="predicted"/>
<organism evidence="4 5">
    <name type="scientific">Folsomia candida</name>
    <name type="common">Springtail</name>
    <dbReference type="NCBI Taxonomy" id="158441"/>
    <lineage>
        <taxon>Eukaryota</taxon>
        <taxon>Metazoa</taxon>
        <taxon>Ecdysozoa</taxon>
        <taxon>Arthropoda</taxon>
        <taxon>Hexapoda</taxon>
        <taxon>Collembola</taxon>
        <taxon>Entomobryomorpha</taxon>
        <taxon>Isotomoidea</taxon>
        <taxon>Isotomidae</taxon>
        <taxon>Proisotominae</taxon>
        <taxon>Folsomia</taxon>
    </lineage>
</organism>
<feature type="compositionally biased region" description="Polar residues" evidence="2">
    <location>
        <begin position="263"/>
        <end position="275"/>
    </location>
</feature>
<accession>A0A226F1M9</accession>
<dbReference type="OMA" id="QWATITE"/>
<evidence type="ECO:0000259" key="3">
    <source>
        <dbReference type="PROSITE" id="PS50086"/>
    </source>
</evidence>
<dbReference type="STRING" id="158441.A0A226F1M9"/>
<dbReference type="Gene3D" id="1.10.8.270">
    <property type="entry name" value="putative rabgap domain of human tbc1 domain family member 14 like domains"/>
    <property type="match status" value="1"/>
</dbReference>
<gene>
    <name evidence="4" type="ORF">Fcan01_02864</name>
</gene>
<sequence length="316" mass="36391">MKHQWATITEDQEERFHAFRDFKSLIEKDVSRTDRTLDFFKGDNSKGTDTLRNILMTYMMYHFNLGYVQGMSDILAPILMEIQDEIMTFWLFAKFMDRIHPNFELSQESMQKQLKDSYMLLQIVDPRLGAYLDACDASNMYFGFRWLLIWFKREFTYSDVLILWESLWTGLPGVNYPLFVGLSILIQNRSTVMENKFGLSEILRHVNDLSMRIDLEKTLALAEALYRQVMAVEAKLPNAIRTIIGLPEIEEPALDNLEVVQGPSASPRQRKSTSPSPCPEPGGSNLSVPNENSNLSTSPDVEALENQYELGVTQFM</sequence>
<evidence type="ECO:0000313" key="4">
    <source>
        <dbReference type="EMBL" id="OXA63378.1"/>
    </source>
</evidence>
<dbReference type="PANTHER" id="PTHR22957">
    <property type="entry name" value="TBC1 DOMAIN FAMILY MEMBER GTPASE-ACTIVATING PROTEIN"/>
    <property type="match status" value="1"/>
</dbReference>
<dbReference type="InterPro" id="IPR035969">
    <property type="entry name" value="Rab-GAP_TBC_sf"/>
</dbReference>
<reference evidence="4 5" key="1">
    <citation type="submission" date="2015-12" db="EMBL/GenBank/DDBJ databases">
        <title>The genome of Folsomia candida.</title>
        <authorList>
            <person name="Faddeeva A."/>
            <person name="Derks M.F."/>
            <person name="Anvar Y."/>
            <person name="Smit S."/>
            <person name="Van Straalen N."/>
            <person name="Roelofs D."/>
        </authorList>
    </citation>
    <scope>NUCLEOTIDE SEQUENCE [LARGE SCALE GENOMIC DNA]</scope>
    <source>
        <strain evidence="4 5">VU population</strain>
        <tissue evidence="4">Whole body</tissue>
    </source>
</reference>
<dbReference type="Gene3D" id="1.10.472.80">
    <property type="entry name" value="Ypt/Rab-GAP domain of gyp1p, domain 3"/>
    <property type="match status" value="1"/>
</dbReference>
<dbReference type="EMBL" id="LNIX01000001">
    <property type="protein sequence ID" value="OXA63378.1"/>
    <property type="molecule type" value="Genomic_DNA"/>
</dbReference>
<dbReference type="OrthoDB" id="10264062at2759"/>
<dbReference type="GO" id="GO:0005096">
    <property type="term" value="F:GTPase activator activity"/>
    <property type="evidence" value="ECO:0007669"/>
    <property type="project" value="UniProtKB-KW"/>
</dbReference>
<dbReference type="AlphaFoldDB" id="A0A226F1M9"/>
<evidence type="ECO:0000313" key="5">
    <source>
        <dbReference type="Proteomes" id="UP000198287"/>
    </source>
</evidence>
<dbReference type="Pfam" id="PF00566">
    <property type="entry name" value="RabGAP-TBC"/>
    <property type="match status" value="1"/>
</dbReference>
<dbReference type="PANTHER" id="PTHR22957:SF645">
    <property type="entry name" value="LD27216P"/>
    <property type="match status" value="1"/>
</dbReference>
<dbReference type="Proteomes" id="UP000198287">
    <property type="component" value="Unassembled WGS sequence"/>
</dbReference>
<feature type="region of interest" description="Disordered" evidence="2">
    <location>
        <begin position="261"/>
        <end position="303"/>
    </location>
</feature>
<dbReference type="PROSITE" id="PS50086">
    <property type="entry name" value="TBC_RABGAP"/>
    <property type="match status" value="1"/>
</dbReference>
<feature type="domain" description="Rab-GAP TBC" evidence="3">
    <location>
        <begin position="1"/>
        <end position="171"/>
    </location>
</feature>
<feature type="compositionally biased region" description="Polar residues" evidence="2">
    <location>
        <begin position="284"/>
        <end position="299"/>
    </location>
</feature>
<evidence type="ECO:0000256" key="1">
    <source>
        <dbReference type="ARBA" id="ARBA00022468"/>
    </source>
</evidence>